<organism evidence="6 7">
    <name type="scientific">Haloplanus salinus</name>
    <dbReference type="NCBI Taxonomy" id="1126245"/>
    <lineage>
        <taxon>Archaea</taxon>
        <taxon>Methanobacteriati</taxon>
        <taxon>Methanobacteriota</taxon>
        <taxon>Stenosarchaea group</taxon>
        <taxon>Halobacteria</taxon>
        <taxon>Halobacteriales</taxon>
        <taxon>Haloferacaceae</taxon>
        <taxon>Haloplanus</taxon>
    </lineage>
</organism>
<dbReference type="Pfam" id="PF23379">
    <property type="entry name" value="DUF7096"/>
    <property type="match status" value="1"/>
</dbReference>
<dbReference type="InterPro" id="IPR055522">
    <property type="entry name" value="DUF7096"/>
</dbReference>
<keyword evidence="1" id="KW-0175">Coiled coil</keyword>
<sequence length="458" mass="48690">MRALPIIAAALLCCSAVVGATGGLAGSTANGAPARAGTGASPMAFDAPTLVAQAEGDASLQQINVLDVAPTSVERWGVERQYVDLGPALGLSTNATTDHLRTRAMVERVESAGTTAERRERLETALQNLEARVDDLDERQTTAVAAYGRGEASARELLVTLVRVSIAADELNDRRSRIEELAADTRGFDIDRGRLASLGNQLSAFRGPVREHAEAVLDGGTDPHRFYLATGPRSVTVSTVLDDAYLREAYRGDLRNGAGDAIELEVALDIVAASYPVIWNTTREQTQVFGGGEAYPVRIAHSRGDLTAFVDSDARVVYAEHQRRPLASMVADQRASGTGEEVRLVVNQTYPGGPAQIRVVDAVTGEPIDATVSLAIETNDATRLGTTGDDGVFWTLSPYRRYTVTVEAQGESVEAVVDPGAPPRVDRGPRPDDATTSPTSAPVRTRLSDPGGTDVYQR</sequence>
<accession>A0A368N8A6</accession>
<dbReference type="Pfam" id="PF23374">
    <property type="entry name" value="Fn3_arc"/>
    <property type="match status" value="1"/>
</dbReference>
<dbReference type="InterPro" id="IPR055520">
    <property type="entry name" value="DUF7094"/>
</dbReference>
<protein>
    <submittedName>
        <fullName evidence="6">Uncharacterized protein</fullName>
    </submittedName>
</protein>
<dbReference type="RefSeq" id="WP_114448324.1">
    <property type="nucleotide sequence ID" value="NZ_QPHM01000001.1"/>
</dbReference>
<evidence type="ECO:0000259" key="5">
    <source>
        <dbReference type="Pfam" id="PF23379"/>
    </source>
</evidence>
<gene>
    <name evidence="6" type="ORF">DU504_05325</name>
</gene>
<keyword evidence="7" id="KW-1185">Reference proteome</keyword>
<dbReference type="OrthoDB" id="201701at2157"/>
<comment type="caution">
    <text evidence="6">The sequence shown here is derived from an EMBL/GenBank/DDBJ whole genome shotgun (WGS) entry which is preliminary data.</text>
</comment>
<reference evidence="6 7" key="1">
    <citation type="submission" date="2018-07" db="EMBL/GenBank/DDBJ databases">
        <title>Genome sequences of Haloplanus salinus JCM 18368T.</title>
        <authorList>
            <person name="Kim Y.B."/>
            <person name="Roh S.W."/>
        </authorList>
    </citation>
    <scope>NUCLEOTIDE SEQUENCE [LARGE SCALE GENOMIC DNA]</scope>
    <source>
        <strain evidence="6 7">JCM 18368</strain>
    </source>
</reference>
<evidence type="ECO:0000256" key="1">
    <source>
        <dbReference type="SAM" id="Coils"/>
    </source>
</evidence>
<feature type="coiled-coil region" evidence="1">
    <location>
        <begin position="112"/>
        <end position="146"/>
    </location>
</feature>
<dbReference type="InterPro" id="IPR056397">
    <property type="entry name" value="Fn3_arc"/>
</dbReference>
<feature type="domain" description="DUF7094" evidence="4">
    <location>
        <begin position="226"/>
        <end position="329"/>
    </location>
</feature>
<evidence type="ECO:0000256" key="2">
    <source>
        <dbReference type="SAM" id="MobiDB-lite"/>
    </source>
</evidence>
<evidence type="ECO:0000313" key="6">
    <source>
        <dbReference type="EMBL" id="RCU46772.1"/>
    </source>
</evidence>
<dbReference type="EMBL" id="QPHM01000001">
    <property type="protein sequence ID" value="RCU46772.1"/>
    <property type="molecule type" value="Genomic_DNA"/>
</dbReference>
<proteinExistence type="predicted"/>
<feature type="domain" description="Fibronectin-III type-like" evidence="3">
    <location>
        <begin position="335"/>
        <end position="414"/>
    </location>
</feature>
<evidence type="ECO:0000259" key="4">
    <source>
        <dbReference type="Pfam" id="PF23375"/>
    </source>
</evidence>
<dbReference type="Proteomes" id="UP000252189">
    <property type="component" value="Unassembled WGS sequence"/>
</dbReference>
<dbReference type="AlphaFoldDB" id="A0A368N8A6"/>
<dbReference type="Gene3D" id="2.60.40.1120">
    <property type="entry name" value="Carboxypeptidase-like, regulatory domain"/>
    <property type="match status" value="1"/>
</dbReference>
<name>A0A368N8A6_9EURY</name>
<dbReference type="Pfam" id="PF23375">
    <property type="entry name" value="DUF7094"/>
    <property type="match status" value="1"/>
</dbReference>
<feature type="domain" description="DUF7096" evidence="5">
    <location>
        <begin position="2"/>
        <end position="221"/>
    </location>
</feature>
<evidence type="ECO:0000259" key="3">
    <source>
        <dbReference type="Pfam" id="PF23374"/>
    </source>
</evidence>
<evidence type="ECO:0000313" key="7">
    <source>
        <dbReference type="Proteomes" id="UP000252189"/>
    </source>
</evidence>
<feature type="region of interest" description="Disordered" evidence="2">
    <location>
        <begin position="416"/>
        <end position="458"/>
    </location>
</feature>
<feature type="compositionally biased region" description="Basic and acidic residues" evidence="2">
    <location>
        <begin position="424"/>
        <end position="433"/>
    </location>
</feature>